<name>A0A090QMG0_9GAMM</name>
<keyword evidence="2" id="KW-0963">Cytoplasm</keyword>
<gene>
    <name evidence="4" type="ORF">JCM19237_2252</name>
</gene>
<comment type="similarity">
    <text evidence="1 2">Belongs to the universal stress protein A family.</text>
</comment>
<feature type="domain" description="UspA" evidence="3">
    <location>
        <begin position="3"/>
        <end position="135"/>
    </location>
</feature>
<evidence type="ECO:0000313" key="5">
    <source>
        <dbReference type="Proteomes" id="UP000029227"/>
    </source>
</evidence>
<dbReference type="Proteomes" id="UP000029227">
    <property type="component" value="Unassembled WGS sequence"/>
</dbReference>
<dbReference type="PIRSF" id="PIRSF006276">
    <property type="entry name" value="UspA"/>
    <property type="match status" value="1"/>
</dbReference>
<dbReference type="InterPro" id="IPR006015">
    <property type="entry name" value="Universal_stress_UspA"/>
</dbReference>
<dbReference type="SUPFAM" id="SSF52402">
    <property type="entry name" value="Adenine nucleotide alpha hydrolases-like"/>
    <property type="match status" value="1"/>
</dbReference>
<dbReference type="STRING" id="754436.JCM19237_2252"/>
<dbReference type="Gene3D" id="3.40.50.620">
    <property type="entry name" value="HUPs"/>
    <property type="match status" value="1"/>
</dbReference>
<dbReference type="EMBL" id="BBMN01000003">
    <property type="protein sequence ID" value="GAL04101.1"/>
    <property type="molecule type" value="Genomic_DNA"/>
</dbReference>
<reference evidence="4 5" key="1">
    <citation type="journal article" date="2014" name="Genome Announc.">
        <title>Draft Genome Sequences of Two Vibrionaceae Species, Vibrio ponticus C121 and Photobacterium aphoticum C119, Isolated as Coral Reef Microbiota.</title>
        <authorList>
            <person name="Al-saari N."/>
            <person name="Meirelles P.M."/>
            <person name="Mino S."/>
            <person name="Suda W."/>
            <person name="Oshima K."/>
            <person name="Hattori M."/>
            <person name="Ohkuma M."/>
            <person name="Thompson F.L."/>
            <person name="Gomez-Gil B."/>
            <person name="Sawabe T."/>
            <person name="Sawabe T."/>
        </authorList>
    </citation>
    <scope>NUCLEOTIDE SEQUENCE [LARGE SCALE GENOMIC DNA]</scope>
    <source>
        <strain evidence="4 5">JCM 19237</strain>
    </source>
</reference>
<dbReference type="eggNOG" id="COG0589">
    <property type="taxonomic scope" value="Bacteria"/>
</dbReference>
<accession>A0A090QMG0</accession>
<evidence type="ECO:0000256" key="1">
    <source>
        <dbReference type="ARBA" id="ARBA00008791"/>
    </source>
</evidence>
<protein>
    <recommendedName>
        <fullName evidence="2">Universal stress protein</fullName>
    </recommendedName>
</protein>
<organism evidence="4 5">
    <name type="scientific">Photobacterium aphoticum</name>
    <dbReference type="NCBI Taxonomy" id="754436"/>
    <lineage>
        <taxon>Bacteria</taxon>
        <taxon>Pseudomonadati</taxon>
        <taxon>Pseudomonadota</taxon>
        <taxon>Gammaproteobacteria</taxon>
        <taxon>Vibrionales</taxon>
        <taxon>Vibrionaceae</taxon>
        <taxon>Photobacterium</taxon>
    </lineage>
</organism>
<dbReference type="GO" id="GO:0005737">
    <property type="term" value="C:cytoplasm"/>
    <property type="evidence" value="ECO:0007669"/>
    <property type="project" value="UniProtKB-SubCell"/>
</dbReference>
<evidence type="ECO:0000256" key="2">
    <source>
        <dbReference type="PIRNR" id="PIRNR006276"/>
    </source>
</evidence>
<dbReference type="InterPro" id="IPR006016">
    <property type="entry name" value="UspA"/>
</dbReference>
<dbReference type="AlphaFoldDB" id="A0A090QMG0"/>
<evidence type="ECO:0000313" key="4">
    <source>
        <dbReference type="EMBL" id="GAL04101.1"/>
    </source>
</evidence>
<comment type="subcellular location">
    <subcellularLocation>
        <location evidence="2">Cytoplasm</location>
    </subcellularLocation>
</comment>
<evidence type="ECO:0000259" key="3">
    <source>
        <dbReference type="Pfam" id="PF00582"/>
    </source>
</evidence>
<proteinExistence type="inferred from homology"/>
<dbReference type="InterPro" id="IPR014729">
    <property type="entry name" value="Rossmann-like_a/b/a_fold"/>
</dbReference>
<sequence>MNYKHVMLAVNLDDNAPFLVQKAAQEAKLHGALFSVIHIDPDFSALYEGVREFDASNETAEQSESVLAMTELLAGTDYPVHKHIFYAGYVEDQIIRAIETFEVDLLVIGHHESTIFRQLTMSASEPLLRRMPCDIQFIKLEN</sequence>
<dbReference type="Pfam" id="PF00582">
    <property type="entry name" value="Usp"/>
    <property type="match status" value="1"/>
</dbReference>
<comment type="caution">
    <text evidence="4">The sequence shown here is derived from an EMBL/GenBank/DDBJ whole genome shotgun (WGS) entry which is preliminary data.</text>
</comment>